<reference evidence="4" key="2">
    <citation type="submission" date="2019-09" db="UniProtKB">
        <authorList>
            <consortium name="WormBaseParasite"/>
        </authorList>
    </citation>
    <scope>IDENTIFICATION</scope>
</reference>
<dbReference type="WBParaSite" id="HPBE_0000802501-mRNA-1">
    <property type="protein sequence ID" value="HPBE_0000802501-mRNA-1"/>
    <property type="gene ID" value="HPBE_0000802501"/>
</dbReference>
<dbReference type="AlphaFoldDB" id="A0A183FLA7"/>
<name>A0A183FLA7_HELPZ</name>
<gene>
    <name evidence="2" type="ORF">HPBE_LOCUS8026</name>
</gene>
<evidence type="ECO:0000313" key="4">
    <source>
        <dbReference type="WBParaSite" id="HPBE_0000802501-mRNA-1"/>
    </source>
</evidence>
<dbReference type="Gene3D" id="1.10.167.10">
    <property type="entry name" value="Regulator of G-protein Signalling 4, domain 2"/>
    <property type="match status" value="1"/>
</dbReference>
<sequence length="144" mass="16785">MVPVARVEAAHHHHDLIADTLPCQAAQPRITVDRVLFSPNEWQFAFDHVISDADGRAQFTKFLQSEYSEENILFWWAVEELKTVCSSECRSEFERTVLEMFETFIASESPLAINIDHDTRTDIIDRFVFIRNYNIIIFFTVESV</sequence>
<dbReference type="Pfam" id="PF00615">
    <property type="entry name" value="RGS"/>
    <property type="match status" value="1"/>
</dbReference>
<dbReference type="InterPro" id="IPR036305">
    <property type="entry name" value="RGS_sf"/>
</dbReference>
<reference evidence="2 3" key="1">
    <citation type="submission" date="2018-11" db="EMBL/GenBank/DDBJ databases">
        <authorList>
            <consortium name="Pathogen Informatics"/>
        </authorList>
    </citation>
    <scope>NUCLEOTIDE SEQUENCE [LARGE SCALE GENOMIC DNA]</scope>
</reference>
<keyword evidence="3" id="KW-1185">Reference proteome</keyword>
<accession>A0A3P7YRS7</accession>
<dbReference type="PROSITE" id="PS50132">
    <property type="entry name" value="RGS"/>
    <property type="match status" value="1"/>
</dbReference>
<organism evidence="3 4">
    <name type="scientific">Heligmosomoides polygyrus</name>
    <name type="common">Parasitic roundworm</name>
    <dbReference type="NCBI Taxonomy" id="6339"/>
    <lineage>
        <taxon>Eukaryota</taxon>
        <taxon>Metazoa</taxon>
        <taxon>Ecdysozoa</taxon>
        <taxon>Nematoda</taxon>
        <taxon>Chromadorea</taxon>
        <taxon>Rhabditida</taxon>
        <taxon>Rhabditina</taxon>
        <taxon>Rhabditomorpha</taxon>
        <taxon>Strongyloidea</taxon>
        <taxon>Heligmosomidae</taxon>
        <taxon>Heligmosomoides</taxon>
    </lineage>
</organism>
<dbReference type="SUPFAM" id="SSF48097">
    <property type="entry name" value="Regulator of G-protein signaling, RGS"/>
    <property type="match status" value="1"/>
</dbReference>
<dbReference type="InterPro" id="IPR024066">
    <property type="entry name" value="RGS_subdom1/3"/>
</dbReference>
<dbReference type="PRINTS" id="PR01301">
    <property type="entry name" value="RGSPROTEIN"/>
</dbReference>
<proteinExistence type="predicted"/>
<dbReference type="EMBL" id="UZAH01026035">
    <property type="protein sequence ID" value="VDO74574.1"/>
    <property type="molecule type" value="Genomic_DNA"/>
</dbReference>
<feature type="domain" description="RGS" evidence="1">
    <location>
        <begin position="45"/>
        <end position="123"/>
    </location>
</feature>
<dbReference type="PANTHER" id="PTHR10845:SF254">
    <property type="entry name" value="RGS DOMAIN-CONTAINING PROTEIN-RELATED"/>
    <property type="match status" value="1"/>
</dbReference>
<dbReference type="OrthoDB" id="196547at2759"/>
<dbReference type="Proteomes" id="UP000050761">
    <property type="component" value="Unassembled WGS sequence"/>
</dbReference>
<dbReference type="PANTHER" id="PTHR10845">
    <property type="entry name" value="REGULATOR OF G PROTEIN SIGNALING"/>
    <property type="match status" value="1"/>
</dbReference>
<evidence type="ECO:0000313" key="2">
    <source>
        <dbReference type="EMBL" id="VDO74574.1"/>
    </source>
</evidence>
<dbReference type="Gene3D" id="1.10.196.10">
    <property type="match status" value="1"/>
</dbReference>
<accession>A0A183FLA7</accession>
<dbReference type="InterPro" id="IPR044926">
    <property type="entry name" value="RGS_subdomain_2"/>
</dbReference>
<dbReference type="SMART" id="SM00315">
    <property type="entry name" value="RGS"/>
    <property type="match status" value="1"/>
</dbReference>
<dbReference type="InterPro" id="IPR016137">
    <property type="entry name" value="RGS"/>
</dbReference>
<evidence type="ECO:0000313" key="3">
    <source>
        <dbReference type="Proteomes" id="UP000050761"/>
    </source>
</evidence>
<protein>
    <submittedName>
        <fullName evidence="4">RGS domain-containing protein</fullName>
    </submittedName>
</protein>
<evidence type="ECO:0000259" key="1">
    <source>
        <dbReference type="PROSITE" id="PS50132"/>
    </source>
</evidence>